<evidence type="ECO:0000313" key="2">
    <source>
        <dbReference type="Proteomes" id="UP000887013"/>
    </source>
</evidence>
<comment type="caution">
    <text evidence="1">The sequence shown here is derived from an EMBL/GenBank/DDBJ whole genome shotgun (WGS) entry which is preliminary data.</text>
</comment>
<evidence type="ECO:0000313" key="1">
    <source>
        <dbReference type="EMBL" id="GFU17885.1"/>
    </source>
</evidence>
<gene>
    <name evidence="1" type="ORF">NPIL_240001</name>
</gene>
<proteinExistence type="predicted"/>
<dbReference type="Proteomes" id="UP000887013">
    <property type="component" value="Unassembled WGS sequence"/>
</dbReference>
<organism evidence="1 2">
    <name type="scientific">Nephila pilipes</name>
    <name type="common">Giant wood spider</name>
    <name type="synonym">Nephila maculata</name>
    <dbReference type="NCBI Taxonomy" id="299642"/>
    <lineage>
        <taxon>Eukaryota</taxon>
        <taxon>Metazoa</taxon>
        <taxon>Ecdysozoa</taxon>
        <taxon>Arthropoda</taxon>
        <taxon>Chelicerata</taxon>
        <taxon>Arachnida</taxon>
        <taxon>Araneae</taxon>
        <taxon>Araneomorphae</taxon>
        <taxon>Entelegynae</taxon>
        <taxon>Araneoidea</taxon>
        <taxon>Nephilidae</taxon>
        <taxon>Nephila</taxon>
    </lineage>
</organism>
<protein>
    <submittedName>
        <fullName evidence="1">Uncharacterized protein</fullName>
    </submittedName>
</protein>
<dbReference type="AlphaFoldDB" id="A0A8X6QEP5"/>
<dbReference type="EMBL" id="BMAW01126687">
    <property type="protein sequence ID" value="GFU17885.1"/>
    <property type="molecule type" value="Genomic_DNA"/>
</dbReference>
<feature type="non-terminal residue" evidence="1">
    <location>
        <position position="38"/>
    </location>
</feature>
<accession>A0A8X6QEP5</accession>
<sequence length="38" mass="4140">MLAPVQAGPNLYGVDDQVHAEIGEYSGLSYRVFVVRST</sequence>
<keyword evidence="2" id="KW-1185">Reference proteome</keyword>
<reference evidence="1" key="1">
    <citation type="submission" date="2020-08" db="EMBL/GenBank/DDBJ databases">
        <title>Multicomponent nature underlies the extraordinary mechanical properties of spider dragline silk.</title>
        <authorList>
            <person name="Kono N."/>
            <person name="Nakamura H."/>
            <person name="Mori M."/>
            <person name="Yoshida Y."/>
            <person name="Ohtoshi R."/>
            <person name="Malay A.D."/>
            <person name="Moran D.A.P."/>
            <person name="Tomita M."/>
            <person name="Numata K."/>
            <person name="Arakawa K."/>
        </authorList>
    </citation>
    <scope>NUCLEOTIDE SEQUENCE</scope>
</reference>
<name>A0A8X6QEP5_NEPPI</name>